<accession>A0A850QTR4</accession>
<evidence type="ECO:0000313" key="2">
    <source>
        <dbReference type="Proteomes" id="UP000588051"/>
    </source>
</evidence>
<organism evidence="1 2">
    <name type="scientific">Undibacterium oligocarboniphilum</name>
    <dbReference type="NCBI Taxonomy" id="666702"/>
    <lineage>
        <taxon>Bacteria</taxon>
        <taxon>Pseudomonadati</taxon>
        <taxon>Pseudomonadota</taxon>
        <taxon>Betaproteobacteria</taxon>
        <taxon>Burkholderiales</taxon>
        <taxon>Oxalobacteraceae</taxon>
        <taxon>Undibacterium</taxon>
    </lineage>
</organism>
<keyword evidence="2" id="KW-1185">Reference proteome</keyword>
<dbReference type="AlphaFoldDB" id="A0A850QTR4"/>
<proteinExistence type="predicted"/>
<protein>
    <submittedName>
        <fullName evidence="1">Uncharacterized protein</fullName>
    </submittedName>
</protein>
<comment type="caution">
    <text evidence="1">The sequence shown here is derived from an EMBL/GenBank/DDBJ whole genome shotgun (WGS) entry which is preliminary data.</text>
</comment>
<sequence length="223" mass="25256">MQTLPPGIFAIDPSELQDVFSFAAKSILCFPALYLKMQETTAIPIAQQVQHCIDAKQNSGIRTDIECSIQKSTTSQPRNFKKSPRNIFTDILDACEISSSNSPREPIRVRRDLIAGEVLSWYPIDTVITRELYDTDTQFGELLIWLNPHFEFPDWEGYTLYKYLRKFATKADNAALNALQISSKQINKDGVCAVNVTLQHLFDAQPIGESGWLLPSGLEVWFH</sequence>
<dbReference type="RefSeq" id="WP_176805017.1">
    <property type="nucleotide sequence ID" value="NZ_JABXYJ010000014.1"/>
</dbReference>
<evidence type="ECO:0000313" key="1">
    <source>
        <dbReference type="EMBL" id="NVO79386.1"/>
    </source>
</evidence>
<gene>
    <name evidence="1" type="ORF">HV832_16325</name>
</gene>
<reference evidence="1 2" key="1">
    <citation type="submission" date="2020-06" db="EMBL/GenBank/DDBJ databases">
        <authorList>
            <person name="Qiu C."/>
            <person name="Liu Z."/>
        </authorList>
    </citation>
    <scope>NUCLEOTIDE SEQUENCE [LARGE SCALE GENOMIC DNA]</scope>
    <source>
        <strain evidence="1 2">EM 1</strain>
    </source>
</reference>
<name>A0A850QTR4_9BURK</name>
<dbReference type="EMBL" id="JABXYJ010000014">
    <property type="protein sequence ID" value="NVO79386.1"/>
    <property type="molecule type" value="Genomic_DNA"/>
</dbReference>
<dbReference type="Proteomes" id="UP000588051">
    <property type="component" value="Unassembled WGS sequence"/>
</dbReference>